<dbReference type="Pfam" id="PF00583">
    <property type="entry name" value="Acetyltransf_1"/>
    <property type="match status" value="1"/>
</dbReference>
<evidence type="ECO:0000259" key="3">
    <source>
        <dbReference type="PROSITE" id="PS51186"/>
    </source>
</evidence>
<reference evidence="5" key="1">
    <citation type="submission" date="2011-12" db="EMBL/GenBank/DDBJ databases">
        <title>Complete sequence of Methanoregula formicicum SMSP.</title>
        <authorList>
            <person name="Lucas S."/>
            <person name="Han J."/>
            <person name="Lapidus A."/>
            <person name="Cheng J.-F."/>
            <person name="Goodwin L."/>
            <person name="Pitluck S."/>
            <person name="Peters L."/>
            <person name="Ovchinnikova G."/>
            <person name="Teshima H."/>
            <person name="Detter J.C."/>
            <person name="Han C."/>
            <person name="Tapia R."/>
            <person name="Land M."/>
            <person name="Hauser L."/>
            <person name="Kyrpides N."/>
            <person name="Ivanova N."/>
            <person name="Pagani I."/>
            <person name="Imachi H."/>
            <person name="Tamaki H."/>
            <person name="Sekiguchi Y."/>
            <person name="Kamagata Y."/>
            <person name="Cadillo-Quiroz H."/>
            <person name="Zinder S."/>
            <person name="Liu W.-T."/>
            <person name="Woyke T."/>
        </authorList>
    </citation>
    <scope>NUCLEOTIDE SEQUENCE [LARGE SCALE GENOMIC DNA]</scope>
    <source>
        <strain evidence="5">DSM 22288 / NBRC 105244 / SMSP</strain>
    </source>
</reference>
<dbReference type="InterPro" id="IPR050832">
    <property type="entry name" value="Bact_Acetyltransf"/>
</dbReference>
<proteinExistence type="predicted"/>
<dbReference type="AlphaFoldDB" id="L0HD28"/>
<keyword evidence="5" id="KW-1185">Reference proteome</keyword>
<dbReference type="InterPro" id="IPR016181">
    <property type="entry name" value="Acyl_CoA_acyltransferase"/>
</dbReference>
<dbReference type="Proteomes" id="UP000010824">
    <property type="component" value="Chromosome"/>
</dbReference>
<protein>
    <submittedName>
        <fullName evidence="4">Sortase-like acyltransferase</fullName>
    </submittedName>
</protein>
<evidence type="ECO:0000313" key="5">
    <source>
        <dbReference type="Proteomes" id="UP000010824"/>
    </source>
</evidence>
<dbReference type="STRING" id="593750.Metfor_0123"/>
<dbReference type="PANTHER" id="PTHR43877">
    <property type="entry name" value="AMINOALKYLPHOSPHONATE N-ACETYLTRANSFERASE-RELATED-RELATED"/>
    <property type="match status" value="1"/>
</dbReference>
<accession>L0HD28</accession>
<dbReference type="InterPro" id="IPR000182">
    <property type="entry name" value="GNAT_dom"/>
</dbReference>
<dbReference type="GO" id="GO:0016747">
    <property type="term" value="F:acyltransferase activity, transferring groups other than amino-acyl groups"/>
    <property type="evidence" value="ECO:0007669"/>
    <property type="project" value="InterPro"/>
</dbReference>
<dbReference type="HOGENOM" id="CLU_810401_0_0_2"/>
<dbReference type="OrthoDB" id="384612at2157"/>
<evidence type="ECO:0000256" key="1">
    <source>
        <dbReference type="ARBA" id="ARBA00022679"/>
    </source>
</evidence>
<dbReference type="eggNOG" id="arCOG00837">
    <property type="taxonomic scope" value="Archaea"/>
</dbReference>
<dbReference type="RefSeq" id="WP_015284172.1">
    <property type="nucleotide sequence ID" value="NC_019943.1"/>
</dbReference>
<dbReference type="GeneID" id="14308796"/>
<keyword evidence="2 4" id="KW-0012">Acyltransferase</keyword>
<keyword evidence="1 4" id="KW-0808">Transferase</keyword>
<dbReference type="EMBL" id="CP003167">
    <property type="protein sequence ID" value="AGB01208.1"/>
    <property type="molecule type" value="Genomic_DNA"/>
</dbReference>
<name>L0HD28_METFS</name>
<reference evidence="4 5" key="2">
    <citation type="journal article" date="2014" name="Genome Announc.">
        <title>Complete Genome Sequence of Methanoregula formicica SMSPT, a Mesophilic Hydrogenotrophic Methanogen Isolated from a Methanogenic Upflow Anaerobic Sludge Blanket Reactor.</title>
        <authorList>
            <person name="Yamamoto K."/>
            <person name="Tamaki H."/>
            <person name="Cadillo-Quiroz H."/>
            <person name="Imachi H."/>
            <person name="Kyrpides N."/>
            <person name="Woyke T."/>
            <person name="Goodwin L."/>
            <person name="Zinder S.H."/>
            <person name="Kamagata Y."/>
            <person name="Liu W.T."/>
        </authorList>
    </citation>
    <scope>NUCLEOTIDE SEQUENCE [LARGE SCALE GENOMIC DNA]</scope>
    <source>
        <strain evidence="5">DSM 22288 / NBRC 105244 / SMSP</strain>
    </source>
</reference>
<dbReference type="InParanoid" id="L0HD28"/>
<evidence type="ECO:0000256" key="2">
    <source>
        <dbReference type="ARBA" id="ARBA00023315"/>
    </source>
</evidence>
<dbReference type="CDD" id="cd04301">
    <property type="entry name" value="NAT_SF"/>
    <property type="match status" value="1"/>
</dbReference>
<gene>
    <name evidence="4" type="ordered locus">Metfor_0123</name>
</gene>
<dbReference type="PROSITE" id="PS51186">
    <property type="entry name" value="GNAT"/>
    <property type="match status" value="1"/>
</dbReference>
<organism evidence="4 5">
    <name type="scientific">Methanoregula formicica (strain DSM 22288 / NBRC 105244 / SMSP)</name>
    <dbReference type="NCBI Taxonomy" id="593750"/>
    <lineage>
        <taxon>Archaea</taxon>
        <taxon>Methanobacteriati</taxon>
        <taxon>Methanobacteriota</taxon>
        <taxon>Stenosarchaea group</taxon>
        <taxon>Methanomicrobia</taxon>
        <taxon>Methanomicrobiales</taxon>
        <taxon>Methanoregulaceae</taxon>
        <taxon>Methanoregula</taxon>
    </lineage>
</organism>
<dbReference type="Gene3D" id="3.40.630.30">
    <property type="match status" value="1"/>
</dbReference>
<dbReference type="SUPFAM" id="SSF55729">
    <property type="entry name" value="Acyl-CoA N-acyltransferases (Nat)"/>
    <property type="match status" value="1"/>
</dbReference>
<dbReference type="KEGG" id="mfo:Metfor_0123"/>
<feature type="domain" description="N-acetyltransferase" evidence="3">
    <location>
        <begin position="17"/>
        <end position="183"/>
    </location>
</feature>
<sequence length="349" mass="37701">MQACAQQTNPVLVVAEAEIRRMQPEDAPGVARLMQDVYGNTYPKKYVYDPVQLREKNAKGEVLSVVAAGPKGTVIGYAALSAYYGYPEIGLLGSMAVTPSCRGRGLAGTILRHLIACSDGTEFRALTGGAFTAHPHSQRAMEHEGFSPSALLLGSQPQEISFRELTGALSQRESVVFYTKALHEEEFAFQYLPENHRKTIREISGKLGIRINADGSGKPGRARTVIEKTINPDTGAGLIWIRRVGPDYREAVADTARQLRAHGAQVMRMHVDLNDPGANAVVAAAEEAGFIFAGILPGEEGYILILQHLQDITIDLRKIQTGGNACSERLLSYIGAQMKEHEDGAGSGS</sequence>
<evidence type="ECO:0000313" key="4">
    <source>
        <dbReference type="EMBL" id="AGB01208.1"/>
    </source>
</evidence>